<name>X0Y881_9ZZZZ</name>
<gene>
    <name evidence="1" type="ORF">S01H1_83408</name>
</gene>
<evidence type="ECO:0000313" key="1">
    <source>
        <dbReference type="EMBL" id="GAG44938.1"/>
    </source>
</evidence>
<protein>
    <submittedName>
        <fullName evidence="1">Uncharacterized protein</fullName>
    </submittedName>
</protein>
<proteinExistence type="predicted"/>
<organism evidence="1">
    <name type="scientific">marine sediment metagenome</name>
    <dbReference type="NCBI Taxonomy" id="412755"/>
    <lineage>
        <taxon>unclassified sequences</taxon>
        <taxon>metagenomes</taxon>
        <taxon>ecological metagenomes</taxon>
    </lineage>
</organism>
<dbReference type="EMBL" id="BARS01056697">
    <property type="protein sequence ID" value="GAG44938.1"/>
    <property type="molecule type" value="Genomic_DNA"/>
</dbReference>
<sequence length="47" mass="5720">MFQTNKTTFAIRSIRYEKYVIRDKTYKAMLAAKSENKSNHMKNYNQR</sequence>
<dbReference type="AlphaFoldDB" id="X0Y881"/>
<accession>X0Y881</accession>
<reference evidence="1" key="1">
    <citation type="journal article" date="2014" name="Front. Microbiol.">
        <title>High frequency of phylogenetically diverse reductive dehalogenase-homologous genes in deep subseafloor sedimentary metagenomes.</title>
        <authorList>
            <person name="Kawai M."/>
            <person name="Futagami T."/>
            <person name="Toyoda A."/>
            <person name="Takaki Y."/>
            <person name="Nishi S."/>
            <person name="Hori S."/>
            <person name="Arai W."/>
            <person name="Tsubouchi T."/>
            <person name="Morono Y."/>
            <person name="Uchiyama I."/>
            <person name="Ito T."/>
            <person name="Fujiyama A."/>
            <person name="Inagaki F."/>
            <person name="Takami H."/>
        </authorList>
    </citation>
    <scope>NUCLEOTIDE SEQUENCE</scope>
    <source>
        <strain evidence="1">Expedition CK06-06</strain>
    </source>
</reference>
<feature type="non-terminal residue" evidence="1">
    <location>
        <position position="47"/>
    </location>
</feature>
<comment type="caution">
    <text evidence="1">The sequence shown here is derived from an EMBL/GenBank/DDBJ whole genome shotgun (WGS) entry which is preliminary data.</text>
</comment>